<protein>
    <submittedName>
        <fullName evidence="2">Glycosyltransferase family 4 protein</fullName>
        <ecNumber evidence="2">2.4.-.-</ecNumber>
    </submittedName>
</protein>
<sequence length="361" mass="41046">MAKIFPLYGIDFEVLYMAKIEPNREWIIPDDSYQYPHKFFKGIHPTIGNFFAHFNPGLLWRLLKNDYHIAVVGGMSSPTHWLAPFLITGSKKQIMSIESNLHSVDRTKGLGAWIKKILLRRASAYQVTGLPQIEYIKFFNPSAISKNFIKLPNLIDEDVFINQVNSMREHKEVLRDRLGINDSTQMWVLPARLIEIKGIVPFLNLLEGITNIQLFILGDGELAEQIKNIIKEKKLPVTAVGFVQQDKVTEYYAAADLFVLPSLKDPSPLSPIEASAAGLPLLVSSRIGNLEDVIQEGINGWHYDPINEIQKGKDLVLSISKLERAALEDFGKESHKRYNNLFNTEKCIHNYAEQIKKLFSS</sequence>
<evidence type="ECO:0000259" key="1">
    <source>
        <dbReference type="Pfam" id="PF00534"/>
    </source>
</evidence>
<organism evidence="2 3">
    <name type="scientific">Chryseobacterium terrae</name>
    <dbReference type="NCBI Taxonomy" id="3163299"/>
    <lineage>
        <taxon>Bacteria</taxon>
        <taxon>Pseudomonadati</taxon>
        <taxon>Bacteroidota</taxon>
        <taxon>Flavobacteriia</taxon>
        <taxon>Flavobacteriales</taxon>
        <taxon>Weeksellaceae</taxon>
        <taxon>Chryseobacterium group</taxon>
        <taxon>Chryseobacterium</taxon>
    </lineage>
</organism>
<dbReference type="Proteomes" id="UP001629058">
    <property type="component" value="Unassembled WGS sequence"/>
</dbReference>
<dbReference type="EMBL" id="JBELPY010000016">
    <property type="protein sequence ID" value="MFL9835657.1"/>
    <property type="molecule type" value="Genomic_DNA"/>
</dbReference>
<dbReference type="PANTHER" id="PTHR45947">
    <property type="entry name" value="SULFOQUINOVOSYL TRANSFERASE SQD2"/>
    <property type="match status" value="1"/>
</dbReference>
<reference evidence="2 3" key="1">
    <citation type="submission" date="2024-06" db="EMBL/GenBank/DDBJ databases">
        <authorList>
            <person name="Kaempfer P."/>
            <person name="Viver T."/>
        </authorList>
    </citation>
    <scope>NUCLEOTIDE SEQUENCE [LARGE SCALE GENOMIC DNA]</scope>
    <source>
        <strain evidence="2 3">ST-37</strain>
    </source>
</reference>
<evidence type="ECO:0000313" key="3">
    <source>
        <dbReference type="Proteomes" id="UP001629058"/>
    </source>
</evidence>
<dbReference type="SUPFAM" id="SSF53756">
    <property type="entry name" value="UDP-Glycosyltransferase/glycogen phosphorylase"/>
    <property type="match status" value="1"/>
</dbReference>
<feature type="domain" description="Glycosyl transferase family 1" evidence="1">
    <location>
        <begin position="172"/>
        <end position="333"/>
    </location>
</feature>
<keyword evidence="3" id="KW-1185">Reference proteome</keyword>
<dbReference type="CDD" id="cd03801">
    <property type="entry name" value="GT4_PimA-like"/>
    <property type="match status" value="1"/>
</dbReference>
<dbReference type="Gene3D" id="3.40.50.2000">
    <property type="entry name" value="Glycogen Phosphorylase B"/>
    <property type="match status" value="2"/>
</dbReference>
<dbReference type="InterPro" id="IPR001296">
    <property type="entry name" value="Glyco_trans_1"/>
</dbReference>
<accession>A0ABW8Y809</accession>
<keyword evidence="2" id="KW-0808">Transferase</keyword>
<dbReference type="GO" id="GO:0016757">
    <property type="term" value="F:glycosyltransferase activity"/>
    <property type="evidence" value="ECO:0007669"/>
    <property type="project" value="UniProtKB-KW"/>
</dbReference>
<evidence type="ECO:0000313" key="2">
    <source>
        <dbReference type="EMBL" id="MFL9835657.1"/>
    </source>
</evidence>
<dbReference type="Pfam" id="PF00534">
    <property type="entry name" value="Glycos_transf_1"/>
    <property type="match status" value="1"/>
</dbReference>
<dbReference type="PANTHER" id="PTHR45947:SF3">
    <property type="entry name" value="SULFOQUINOVOSYL TRANSFERASE SQD2"/>
    <property type="match status" value="1"/>
</dbReference>
<proteinExistence type="predicted"/>
<name>A0ABW8Y809_9FLAO</name>
<comment type="caution">
    <text evidence="2">The sequence shown here is derived from an EMBL/GenBank/DDBJ whole genome shotgun (WGS) entry which is preliminary data.</text>
</comment>
<keyword evidence="2" id="KW-0328">Glycosyltransferase</keyword>
<gene>
    <name evidence="2" type="ORF">ABS765_16690</name>
</gene>
<dbReference type="EC" id="2.4.-.-" evidence="2"/>
<dbReference type="InterPro" id="IPR050194">
    <property type="entry name" value="Glycosyltransferase_grp1"/>
</dbReference>